<keyword evidence="3" id="KW-1185">Reference proteome</keyword>
<evidence type="ECO:0000313" key="2">
    <source>
        <dbReference type="EMBL" id="KAF2187874.1"/>
    </source>
</evidence>
<dbReference type="AlphaFoldDB" id="A0A6A6E7T9"/>
<protein>
    <recommendedName>
        <fullName evidence="4">Secreted protein</fullName>
    </recommendedName>
</protein>
<evidence type="ECO:0000313" key="3">
    <source>
        <dbReference type="Proteomes" id="UP000800200"/>
    </source>
</evidence>
<feature type="signal peptide" evidence="1">
    <location>
        <begin position="1"/>
        <end position="23"/>
    </location>
</feature>
<accession>A0A6A6E7T9</accession>
<feature type="chain" id="PRO_5025351945" description="Secreted protein" evidence="1">
    <location>
        <begin position="24"/>
        <end position="73"/>
    </location>
</feature>
<dbReference type="EMBL" id="ML994625">
    <property type="protein sequence ID" value="KAF2187874.1"/>
    <property type="molecule type" value="Genomic_DNA"/>
</dbReference>
<proteinExistence type="predicted"/>
<sequence>MNSLPFLSVLLVLPFPLLIPVKRQRLPEYYHSEMRLSYHQIQLCSIASLSGHTESTTDIWSLCRHTCLTLGNG</sequence>
<dbReference type="Proteomes" id="UP000800200">
    <property type="component" value="Unassembled WGS sequence"/>
</dbReference>
<evidence type="ECO:0008006" key="4">
    <source>
        <dbReference type="Google" id="ProtNLM"/>
    </source>
</evidence>
<evidence type="ECO:0000256" key="1">
    <source>
        <dbReference type="SAM" id="SignalP"/>
    </source>
</evidence>
<name>A0A6A6E7T9_9PEZI</name>
<gene>
    <name evidence="2" type="ORF">K469DRAFT_98303</name>
</gene>
<reference evidence="2" key="1">
    <citation type="journal article" date="2020" name="Stud. Mycol.">
        <title>101 Dothideomycetes genomes: a test case for predicting lifestyles and emergence of pathogens.</title>
        <authorList>
            <person name="Haridas S."/>
            <person name="Albert R."/>
            <person name="Binder M."/>
            <person name="Bloem J."/>
            <person name="Labutti K."/>
            <person name="Salamov A."/>
            <person name="Andreopoulos B."/>
            <person name="Baker S."/>
            <person name="Barry K."/>
            <person name="Bills G."/>
            <person name="Bluhm B."/>
            <person name="Cannon C."/>
            <person name="Castanera R."/>
            <person name="Culley D."/>
            <person name="Daum C."/>
            <person name="Ezra D."/>
            <person name="Gonzalez J."/>
            <person name="Henrissat B."/>
            <person name="Kuo A."/>
            <person name="Liang C."/>
            <person name="Lipzen A."/>
            <person name="Lutzoni F."/>
            <person name="Magnuson J."/>
            <person name="Mondo S."/>
            <person name="Nolan M."/>
            <person name="Ohm R."/>
            <person name="Pangilinan J."/>
            <person name="Park H.-J."/>
            <person name="Ramirez L."/>
            <person name="Alfaro M."/>
            <person name="Sun H."/>
            <person name="Tritt A."/>
            <person name="Yoshinaga Y."/>
            <person name="Zwiers L.-H."/>
            <person name="Turgeon B."/>
            <person name="Goodwin S."/>
            <person name="Spatafora J."/>
            <person name="Crous P."/>
            <person name="Grigoriev I."/>
        </authorList>
    </citation>
    <scope>NUCLEOTIDE SEQUENCE</scope>
    <source>
        <strain evidence="2">CBS 207.26</strain>
    </source>
</reference>
<keyword evidence="1" id="KW-0732">Signal</keyword>
<organism evidence="2 3">
    <name type="scientific">Zopfia rhizophila CBS 207.26</name>
    <dbReference type="NCBI Taxonomy" id="1314779"/>
    <lineage>
        <taxon>Eukaryota</taxon>
        <taxon>Fungi</taxon>
        <taxon>Dikarya</taxon>
        <taxon>Ascomycota</taxon>
        <taxon>Pezizomycotina</taxon>
        <taxon>Dothideomycetes</taxon>
        <taxon>Dothideomycetes incertae sedis</taxon>
        <taxon>Zopfiaceae</taxon>
        <taxon>Zopfia</taxon>
    </lineage>
</organism>